<dbReference type="Proteomes" id="UP000309997">
    <property type="component" value="Unassembled WGS sequence"/>
</dbReference>
<dbReference type="EMBL" id="RCHU02000010">
    <property type="protein sequence ID" value="KAL3579059.1"/>
    <property type="molecule type" value="Genomic_DNA"/>
</dbReference>
<feature type="non-terminal residue" evidence="1">
    <location>
        <position position="1"/>
    </location>
</feature>
<keyword evidence="2" id="KW-1185">Reference proteome</keyword>
<organism evidence="1 2">
    <name type="scientific">Populus alba</name>
    <name type="common">White poplar</name>
    <dbReference type="NCBI Taxonomy" id="43335"/>
    <lineage>
        <taxon>Eukaryota</taxon>
        <taxon>Viridiplantae</taxon>
        <taxon>Streptophyta</taxon>
        <taxon>Embryophyta</taxon>
        <taxon>Tracheophyta</taxon>
        <taxon>Spermatophyta</taxon>
        <taxon>Magnoliopsida</taxon>
        <taxon>eudicotyledons</taxon>
        <taxon>Gunneridae</taxon>
        <taxon>Pentapetalae</taxon>
        <taxon>rosids</taxon>
        <taxon>fabids</taxon>
        <taxon>Malpighiales</taxon>
        <taxon>Salicaceae</taxon>
        <taxon>Saliceae</taxon>
        <taxon>Populus</taxon>
    </lineage>
</organism>
<sequence length="280" mass="29518">GVSTPHDYFNDSIAIGAFHAMKYGILTSNSGGNGGPGLATISNISPWSLSVAASTIDRKFFYEGPTRKQQGLRVGAVMQDGGAKDVAYSFPLPLSYLGTGEGSHILSYMNSTSNATATIYKSNEVNDTSAPYVVSFSSRGPNAFTPDALKGTIEWCHTTSFQGTSMACPHASGAAAYIKSYHPTWSPAAIKSALMTTASPMNAEINKDAEFAYGAGHINPLLGGFQWNSLGSELPLVCTFYLALGGTIASSIASASLAWDDGVYRVRSPITVYVALKRKP</sequence>
<evidence type="ECO:0000313" key="2">
    <source>
        <dbReference type="Proteomes" id="UP000309997"/>
    </source>
</evidence>
<name>A0ACC4BKG1_POPAL</name>
<proteinExistence type="predicted"/>
<accession>A0ACC4BKG1</accession>
<protein>
    <submittedName>
        <fullName evidence="1">Uncharacterized protein</fullName>
    </submittedName>
</protein>
<gene>
    <name evidence="1" type="ORF">D5086_020563</name>
</gene>
<evidence type="ECO:0000313" key="1">
    <source>
        <dbReference type="EMBL" id="KAL3579059.1"/>
    </source>
</evidence>
<reference evidence="1 2" key="1">
    <citation type="journal article" date="2024" name="Plant Biotechnol. J.">
        <title>Genome and CRISPR/Cas9 system of a widespread forest tree (Populus alba) in the world.</title>
        <authorList>
            <person name="Liu Y.J."/>
            <person name="Jiang P.F."/>
            <person name="Han X.M."/>
            <person name="Li X.Y."/>
            <person name="Wang H.M."/>
            <person name="Wang Y.J."/>
            <person name="Wang X.X."/>
            <person name="Zeng Q.Y."/>
        </authorList>
    </citation>
    <scope>NUCLEOTIDE SEQUENCE [LARGE SCALE GENOMIC DNA]</scope>
    <source>
        <strain evidence="2">cv. PAL-ZL1</strain>
    </source>
</reference>
<comment type="caution">
    <text evidence="1">The sequence shown here is derived from an EMBL/GenBank/DDBJ whole genome shotgun (WGS) entry which is preliminary data.</text>
</comment>